<proteinExistence type="inferred from homology"/>
<name>A0A9D2LRM0_9FIRM</name>
<evidence type="ECO:0000313" key="5">
    <source>
        <dbReference type="EMBL" id="HJB28311.1"/>
    </source>
</evidence>
<dbReference type="EMBL" id="DWYZ01000112">
    <property type="protein sequence ID" value="HJB28311.1"/>
    <property type="molecule type" value="Genomic_DNA"/>
</dbReference>
<dbReference type="Gene3D" id="3.20.20.80">
    <property type="entry name" value="Glycosidases"/>
    <property type="match status" value="1"/>
</dbReference>
<dbReference type="Pfam" id="PF02903">
    <property type="entry name" value="Alpha-amylase_N"/>
    <property type="match status" value="1"/>
</dbReference>
<evidence type="ECO:0000313" key="6">
    <source>
        <dbReference type="Proteomes" id="UP000823842"/>
    </source>
</evidence>
<protein>
    <submittedName>
        <fullName evidence="5">Glycoside hydrolase family 13 protein</fullName>
    </submittedName>
</protein>
<dbReference type="GO" id="GO:0005975">
    <property type="term" value="P:carbohydrate metabolic process"/>
    <property type="evidence" value="ECO:0007669"/>
    <property type="project" value="InterPro"/>
</dbReference>
<dbReference type="SUPFAM" id="SSF51011">
    <property type="entry name" value="Glycosyl hydrolase domain"/>
    <property type="match status" value="1"/>
</dbReference>
<dbReference type="InterPro" id="IPR017853">
    <property type="entry name" value="GH"/>
</dbReference>
<dbReference type="Proteomes" id="UP000823842">
    <property type="component" value="Unassembled WGS sequence"/>
</dbReference>
<keyword evidence="2 5" id="KW-0378">Hydrolase</keyword>
<reference evidence="5" key="2">
    <citation type="submission" date="2021-04" db="EMBL/GenBank/DDBJ databases">
        <authorList>
            <person name="Gilroy R."/>
        </authorList>
    </citation>
    <scope>NUCLEOTIDE SEQUENCE</scope>
    <source>
        <strain evidence="5">ChiSjej1B19-5720</strain>
    </source>
</reference>
<evidence type="ECO:0000259" key="4">
    <source>
        <dbReference type="SMART" id="SM00642"/>
    </source>
</evidence>
<dbReference type="PANTHER" id="PTHR10357">
    <property type="entry name" value="ALPHA-AMYLASE FAMILY MEMBER"/>
    <property type="match status" value="1"/>
</dbReference>
<keyword evidence="3" id="KW-0326">Glycosidase</keyword>
<accession>A0A9D2LRM0</accession>
<dbReference type="PANTHER" id="PTHR10357:SF210">
    <property type="entry name" value="MALTODEXTRIN GLUCOSIDASE"/>
    <property type="match status" value="1"/>
</dbReference>
<dbReference type="SUPFAM" id="SSF51445">
    <property type="entry name" value="(Trans)glycosidases"/>
    <property type="match status" value="1"/>
</dbReference>
<dbReference type="AlphaFoldDB" id="A0A9D2LRM0"/>
<dbReference type="SUPFAM" id="SSF81296">
    <property type="entry name" value="E set domains"/>
    <property type="match status" value="1"/>
</dbReference>
<feature type="domain" description="Glycosyl hydrolase family 13 catalytic" evidence="4">
    <location>
        <begin position="144"/>
        <end position="597"/>
    </location>
</feature>
<organism evidence="5 6">
    <name type="scientific">Candidatus Blautia faecavium</name>
    <dbReference type="NCBI Taxonomy" id="2838487"/>
    <lineage>
        <taxon>Bacteria</taxon>
        <taxon>Bacillati</taxon>
        <taxon>Bacillota</taxon>
        <taxon>Clostridia</taxon>
        <taxon>Lachnospirales</taxon>
        <taxon>Lachnospiraceae</taxon>
        <taxon>Blautia</taxon>
    </lineage>
</organism>
<dbReference type="InterPro" id="IPR014756">
    <property type="entry name" value="Ig_E-set"/>
</dbReference>
<dbReference type="SMART" id="SM00642">
    <property type="entry name" value="Aamy"/>
    <property type="match status" value="1"/>
</dbReference>
<dbReference type="InterPro" id="IPR006047">
    <property type="entry name" value="GH13_cat_dom"/>
</dbReference>
<dbReference type="Pfam" id="PF00128">
    <property type="entry name" value="Alpha-amylase"/>
    <property type="match status" value="2"/>
</dbReference>
<evidence type="ECO:0000256" key="3">
    <source>
        <dbReference type="ARBA" id="ARBA00023295"/>
    </source>
</evidence>
<dbReference type="GO" id="GO:0004553">
    <property type="term" value="F:hydrolase activity, hydrolyzing O-glycosyl compounds"/>
    <property type="evidence" value="ECO:0007669"/>
    <property type="project" value="InterPro"/>
</dbReference>
<reference evidence="5" key="1">
    <citation type="journal article" date="2021" name="PeerJ">
        <title>Extensive microbial diversity within the chicken gut microbiome revealed by metagenomics and culture.</title>
        <authorList>
            <person name="Gilroy R."/>
            <person name="Ravi A."/>
            <person name="Getino M."/>
            <person name="Pursley I."/>
            <person name="Horton D.L."/>
            <person name="Alikhan N.F."/>
            <person name="Baker D."/>
            <person name="Gharbi K."/>
            <person name="Hall N."/>
            <person name="Watson M."/>
            <person name="Adriaenssens E.M."/>
            <person name="Foster-Nyarko E."/>
            <person name="Jarju S."/>
            <person name="Secka A."/>
            <person name="Antonio M."/>
            <person name="Oren A."/>
            <person name="Chaudhuri R.R."/>
            <person name="La Ragione R."/>
            <person name="Hildebrand F."/>
            <person name="Pallen M.J."/>
        </authorList>
    </citation>
    <scope>NUCLEOTIDE SEQUENCE</scope>
    <source>
        <strain evidence="5">ChiSjej1B19-5720</strain>
    </source>
</reference>
<dbReference type="Gene3D" id="2.60.40.10">
    <property type="entry name" value="Immunoglobulins"/>
    <property type="match status" value="1"/>
</dbReference>
<evidence type="ECO:0000256" key="1">
    <source>
        <dbReference type="ARBA" id="ARBA00008061"/>
    </source>
</evidence>
<comment type="caution">
    <text evidence="5">The sequence shown here is derived from an EMBL/GenBank/DDBJ whole genome shotgun (WGS) entry which is preliminary data.</text>
</comment>
<dbReference type="InterPro" id="IPR004185">
    <property type="entry name" value="Glyco_hydro_13_lg-like_dom"/>
</dbReference>
<evidence type="ECO:0000256" key="2">
    <source>
        <dbReference type="ARBA" id="ARBA00022801"/>
    </source>
</evidence>
<dbReference type="InterPro" id="IPR013783">
    <property type="entry name" value="Ig-like_fold"/>
</dbReference>
<dbReference type="InterPro" id="IPR013780">
    <property type="entry name" value="Glyco_hydro_b"/>
</dbReference>
<dbReference type="Gene3D" id="2.60.40.1180">
    <property type="entry name" value="Golgi alpha-mannosidase II"/>
    <property type="match status" value="1"/>
</dbReference>
<sequence>MKREDIDITKKMQYILNMRAVLNKDALFSDGTEYYRSPAEPKPGEVVVIRFRTQRNNVDAVYLVSGDKKQKMKIYKTVNGFDYYAAKIIMPEEVFKYHFEILYGWITCYYNHQGVSMDMQEWFDFEIYPNYDTPDWAKGAVMYQIFVDRFYNGDPTNDVETGEYAYIGDISIRVKDWNKTPAVMGVREFYGGDLQGVMDKLDYLQELGVEVIYLNPVFVSPSNHKYDCQDYDYIDPHYGKIVEDCDGLLPDGDRENFHTKKYVKRVTDRKNLEASNELFAKLTEEIHARGMKIILDGVFNHCGSFNKWMDRERIYEGQPGYAPGAYVSADSPYRSYFKFNDENRWPYNPTYDGWWTHDTLPKLNYKDSRELYDYVLEIGKKWVSPPYNVDGWRLDVAADLGYSNEFNHQFWKDFRKAVKEANPNAIILAEHYGNPEGWLKGDEWDTVMNYDAFMEPVTWFLTGMEKHSDEYREDLYGNSEAFIGAMRTHMRSLHMSALTTAMNELSNHDHSRFLTRTNRRVGRISYAGAEAASQGINVAVMREAVAIQMTWPGAPTVYYGDEAGVCGFTDPDNRRTYPWGHEDESLIDFHKKMIGIHKSYRVLKTGSTEFLWNDYQGLCYGRFSHNEQIIVVINNRDEEREAVIEIWKTGITRLEDTVMDRLMLSHKFGFTDEKETMTAKAGILHLYMPAYSVTILHHKGE</sequence>
<dbReference type="CDD" id="cd02857">
    <property type="entry name" value="E_set_CDase_PDE_N"/>
    <property type="match status" value="1"/>
</dbReference>
<comment type="similarity">
    <text evidence="1">Belongs to the glycosyl hydrolase 13 family.</text>
</comment>
<dbReference type="CDD" id="cd11338">
    <property type="entry name" value="AmyAc_CMD"/>
    <property type="match status" value="1"/>
</dbReference>
<gene>
    <name evidence="5" type="ORF">IAA06_05910</name>
</gene>